<dbReference type="AlphaFoldDB" id="A0A067S7M7"/>
<dbReference type="OrthoDB" id="5598737at2759"/>
<evidence type="ECO:0000313" key="3">
    <source>
        <dbReference type="Proteomes" id="UP000027222"/>
    </source>
</evidence>
<name>A0A067S7M7_GALM3</name>
<gene>
    <name evidence="2" type="ORF">GALMADRAFT_131208</name>
</gene>
<feature type="non-terminal residue" evidence="2">
    <location>
        <position position="414"/>
    </location>
</feature>
<evidence type="ECO:0000313" key="2">
    <source>
        <dbReference type="EMBL" id="KDR65902.1"/>
    </source>
</evidence>
<feature type="domain" description="HMG" evidence="1">
    <location>
        <begin position="41"/>
        <end position="172"/>
    </location>
</feature>
<keyword evidence="3" id="KW-1185">Reference proteome</keyword>
<dbReference type="InterPro" id="IPR040648">
    <property type="entry name" value="HMGXB3_CxC4"/>
</dbReference>
<sequence length="414" mass="46685">MYQDSSVKRAAKSESISWQSIPPAVWARLPSDADSPVRQFLEKPPDLIPLNATSSCCCKPTGSRSFFNPTESTKVIDCAVYGISKMWRMSIEIQKCPACKHRYIGPDCREIGIFNWNNRCLFMHDLLEDYTCSYTTSETPIHSWVLTVSRRYQSHGAEFVGEKRFSAVWFAYARILELANDMKCLKCGPEPRVTIWDGVTLAFTRKNILPSLRPPTHIHNNAPRRSTTRYPLNPQCIPDKEVRKSIQFILEGPSLDRTMHLLPENTAEGLAAPSDSTASRQNSEQAMRARLDAIPSATRKLGAVNPSLGRLFDRSFGVESAGGLSVLSVYRRFFRQLAAEESVLQLMTRPVLHNMETFLLDPGTGTLPLLTMFPALYNIIQHELHTDIHIDTLGVCKWLLIRGWTVLLGLISED</sequence>
<evidence type="ECO:0000259" key="1">
    <source>
        <dbReference type="Pfam" id="PF18717"/>
    </source>
</evidence>
<reference evidence="3" key="1">
    <citation type="journal article" date="2014" name="Proc. Natl. Acad. Sci. U.S.A.">
        <title>Extensive sampling of basidiomycete genomes demonstrates inadequacy of the white-rot/brown-rot paradigm for wood decay fungi.</title>
        <authorList>
            <person name="Riley R."/>
            <person name="Salamov A.A."/>
            <person name="Brown D.W."/>
            <person name="Nagy L.G."/>
            <person name="Floudas D."/>
            <person name="Held B.W."/>
            <person name="Levasseur A."/>
            <person name="Lombard V."/>
            <person name="Morin E."/>
            <person name="Otillar R."/>
            <person name="Lindquist E.A."/>
            <person name="Sun H."/>
            <person name="LaButti K.M."/>
            <person name="Schmutz J."/>
            <person name="Jabbour D."/>
            <person name="Luo H."/>
            <person name="Baker S.E."/>
            <person name="Pisabarro A.G."/>
            <person name="Walton J.D."/>
            <person name="Blanchette R.A."/>
            <person name="Henrissat B."/>
            <person name="Martin F."/>
            <person name="Cullen D."/>
            <person name="Hibbett D.S."/>
            <person name="Grigoriev I.V."/>
        </authorList>
    </citation>
    <scope>NUCLEOTIDE SEQUENCE [LARGE SCALE GENOMIC DNA]</scope>
    <source>
        <strain evidence="3">CBS 339.88</strain>
    </source>
</reference>
<dbReference type="HOGENOM" id="CLU_023040_1_0_1"/>
<proteinExistence type="predicted"/>
<accession>A0A067S7M7</accession>
<dbReference type="STRING" id="685588.A0A067S7M7"/>
<dbReference type="Proteomes" id="UP000027222">
    <property type="component" value="Unassembled WGS sequence"/>
</dbReference>
<dbReference type="EMBL" id="KL142430">
    <property type="protein sequence ID" value="KDR65902.1"/>
    <property type="molecule type" value="Genomic_DNA"/>
</dbReference>
<organism evidence="2 3">
    <name type="scientific">Galerina marginata (strain CBS 339.88)</name>
    <dbReference type="NCBI Taxonomy" id="685588"/>
    <lineage>
        <taxon>Eukaryota</taxon>
        <taxon>Fungi</taxon>
        <taxon>Dikarya</taxon>
        <taxon>Basidiomycota</taxon>
        <taxon>Agaricomycotina</taxon>
        <taxon>Agaricomycetes</taxon>
        <taxon>Agaricomycetidae</taxon>
        <taxon>Agaricales</taxon>
        <taxon>Agaricineae</taxon>
        <taxon>Strophariaceae</taxon>
        <taxon>Galerina</taxon>
    </lineage>
</organism>
<protein>
    <recommendedName>
        <fullName evidence="1">HMG domain-containing protein</fullName>
    </recommendedName>
</protein>
<dbReference type="Pfam" id="PF18717">
    <property type="entry name" value="CxC4"/>
    <property type="match status" value="1"/>
</dbReference>